<dbReference type="Gene3D" id="3.40.710.10">
    <property type="entry name" value="DD-peptidase/beta-lactamase superfamily"/>
    <property type="match status" value="1"/>
</dbReference>
<sequence length="373" mass="41113">MTVSTPQVDKIKEVFERNFAERGELGASVSVWKDGEEILNLAQGWCDRTKQREWTADTMVPVYSATKGPASAILLMLLEENGLTPQDLVVRVWDEFPNKNATFAELMSHQSGFAALDKKASVFDYGAVIEAVEQQAPYWPLGDGHGYHPRTYGFLLEKPVRELSGKTLGEVWRERVAEPLGLDFWIGLPESEFGRVATLYPGKMDKSDLESGFYKEFNQEGTLVRKAFGSPRGLHAVQEMNKKEAWQAALPAMGGVGTARALAKFYQAAIGRIECFSHDVLEWIKTPVIQGEDRILCTPTRFTCGFQMDPLDDYGSKLRHNYGAALGAFGHPGAGGSHALGDPESGVSFAYIMNQMELAVLPGPKSLEMIAAL</sequence>
<evidence type="ECO:0000313" key="3">
    <source>
        <dbReference type="Proteomes" id="UP001424741"/>
    </source>
</evidence>
<dbReference type="PANTHER" id="PTHR43319:SF3">
    <property type="entry name" value="BETA-LACTAMASE-RELATED DOMAIN-CONTAINING PROTEIN"/>
    <property type="match status" value="1"/>
</dbReference>
<dbReference type="Pfam" id="PF00144">
    <property type="entry name" value="Beta-lactamase"/>
    <property type="match status" value="1"/>
</dbReference>
<dbReference type="RefSeq" id="WP_346189648.1">
    <property type="nucleotide sequence ID" value="NZ_BAABRL010000012.1"/>
</dbReference>
<feature type="domain" description="Beta-lactamase-related" evidence="1">
    <location>
        <begin position="15"/>
        <end position="357"/>
    </location>
</feature>
<name>A0ABP9V5C5_9BACT</name>
<dbReference type="Proteomes" id="UP001424741">
    <property type="component" value="Unassembled WGS sequence"/>
</dbReference>
<reference evidence="2 3" key="1">
    <citation type="submission" date="2024-02" db="EMBL/GenBank/DDBJ databases">
        <title>Rubritalea halochordaticola NBRC 107102.</title>
        <authorList>
            <person name="Ichikawa N."/>
            <person name="Katano-Makiyama Y."/>
            <person name="Hidaka K."/>
        </authorList>
    </citation>
    <scope>NUCLEOTIDE SEQUENCE [LARGE SCALE GENOMIC DNA]</scope>
    <source>
        <strain evidence="2 3">NBRC 107102</strain>
    </source>
</reference>
<dbReference type="PANTHER" id="PTHR43319">
    <property type="entry name" value="BETA-LACTAMASE-RELATED"/>
    <property type="match status" value="1"/>
</dbReference>
<keyword evidence="3" id="KW-1185">Reference proteome</keyword>
<gene>
    <name evidence="2" type="ORF">Rhal01_03267</name>
</gene>
<accession>A0ABP9V5C5</accession>
<comment type="caution">
    <text evidence="2">The sequence shown here is derived from an EMBL/GenBank/DDBJ whole genome shotgun (WGS) entry which is preliminary data.</text>
</comment>
<dbReference type="EMBL" id="BAABRL010000012">
    <property type="protein sequence ID" value="GAA5497079.1"/>
    <property type="molecule type" value="Genomic_DNA"/>
</dbReference>
<proteinExistence type="predicted"/>
<dbReference type="SUPFAM" id="SSF56601">
    <property type="entry name" value="beta-lactamase/transpeptidase-like"/>
    <property type="match status" value="1"/>
</dbReference>
<protein>
    <recommendedName>
        <fullName evidence="1">Beta-lactamase-related domain-containing protein</fullName>
    </recommendedName>
</protein>
<dbReference type="InterPro" id="IPR001466">
    <property type="entry name" value="Beta-lactam-related"/>
</dbReference>
<evidence type="ECO:0000259" key="1">
    <source>
        <dbReference type="Pfam" id="PF00144"/>
    </source>
</evidence>
<evidence type="ECO:0000313" key="2">
    <source>
        <dbReference type="EMBL" id="GAA5497079.1"/>
    </source>
</evidence>
<dbReference type="InterPro" id="IPR052907">
    <property type="entry name" value="Beta-lactamase/esterase"/>
</dbReference>
<dbReference type="InterPro" id="IPR012338">
    <property type="entry name" value="Beta-lactam/transpept-like"/>
</dbReference>
<organism evidence="2 3">
    <name type="scientific">Rubritalea halochordaticola</name>
    <dbReference type="NCBI Taxonomy" id="714537"/>
    <lineage>
        <taxon>Bacteria</taxon>
        <taxon>Pseudomonadati</taxon>
        <taxon>Verrucomicrobiota</taxon>
        <taxon>Verrucomicrobiia</taxon>
        <taxon>Verrucomicrobiales</taxon>
        <taxon>Rubritaleaceae</taxon>
        <taxon>Rubritalea</taxon>
    </lineage>
</organism>